<evidence type="ECO:0000313" key="2">
    <source>
        <dbReference type="EMBL" id="PLW26098.1"/>
    </source>
</evidence>
<proteinExistence type="predicted"/>
<dbReference type="EMBL" id="PGCI01000484">
    <property type="protein sequence ID" value="PLW26098.1"/>
    <property type="molecule type" value="Genomic_DNA"/>
</dbReference>
<feature type="compositionally biased region" description="Polar residues" evidence="1">
    <location>
        <begin position="74"/>
        <end position="83"/>
    </location>
</feature>
<feature type="compositionally biased region" description="Basic and acidic residues" evidence="1">
    <location>
        <begin position="1"/>
        <end position="15"/>
    </location>
</feature>
<comment type="caution">
    <text evidence="2">The sequence shown here is derived from an EMBL/GenBank/DDBJ whole genome shotgun (WGS) entry which is preliminary data.</text>
</comment>
<sequence>MELRRAITEVWRPKGDQLLPAHEPAESCDDELSTTEGVTVASTNGADPMETNELSTTKEGTPALETLVNMCATREQSNHSTGPVATPSPGLHPMRKDPEAKRAENNPPRWPTPPVAVPKPTSEPLADPLEVAFEQPSQLRLVHTGDP</sequence>
<name>A0A2N5TL24_9BASI</name>
<dbReference type="AlphaFoldDB" id="A0A2N5TL24"/>
<reference evidence="2 3" key="1">
    <citation type="submission" date="2017-11" db="EMBL/GenBank/DDBJ databases">
        <title>De novo assembly and phasing of dikaryotic genomes from two isolates of Puccinia coronata f. sp. avenae, the causal agent of oat crown rust.</title>
        <authorList>
            <person name="Miller M.E."/>
            <person name="Zhang Y."/>
            <person name="Omidvar V."/>
            <person name="Sperschneider J."/>
            <person name="Schwessinger B."/>
            <person name="Raley C."/>
            <person name="Palmer J.M."/>
            <person name="Garnica D."/>
            <person name="Upadhyaya N."/>
            <person name="Rathjen J."/>
            <person name="Taylor J.M."/>
            <person name="Park R.F."/>
            <person name="Dodds P.N."/>
            <person name="Hirsch C.D."/>
            <person name="Kianian S.F."/>
            <person name="Figueroa M."/>
        </authorList>
    </citation>
    <scope>NUCLEOTIDE SEQUENCE [LARGE SCALE GENOMIC DNA]</scope>
    <source>
        <strain evidence="2">12SD80</strain>
    </source>
</reference>
<evidence type="ECO:0000256" key="1">
    <source>
        <dbReference type="SAM" id="MobiDB-lite"/>
    </source>
</evidence>
<accession>A0A2N5TL24</accession>
<evidence type="ECO:0000313" key="3">
    <source>
        <dbReference type="Proteomes" id="UP000235392"/>
    </source>
</evidence>
<dbReference type="Proteomes" id="UP000235392">
    <property type="component" value="Unassembled WGS sequence"/>
</dbReference>
<feature type="compositionally biased region" description="Basic and acidic residues" evidence="1">
    <location>
        <begin position="94"/>
        <end position="104"/>
    </location>
</feature>
<feature type="compositionally biased region" description="Polar residues" evidence="1">
    <location>
        <begin position="34"/>
        <end position="45"/>
    </location>
</feature>
<organism evidence="2 3">
    <name type="scientific">Puccinia coronata f. sp. avenae</name>
    <dbReference type="NCBI Taxonomy" id="200324"/>
    <lineage>
        <taxon>Eukaryota</taxon>
        <taxon>Fungi</taxon>
        <taxon>Dikarya</taxon>
        <taxon>Basidiomycota</taxon>
        <taxon>Pucciniomycotina</taxon>
        <taxon>Pucciniomycetes</taxon>
        <taxon>Pucciniales</taxon>
        <taxon>Pucciniaceae</taxon>
        <taxon>Puccinia</taxon>
    </lineage>
</organism>
<protein>
    <submittedName>
        <fullName evidence="2">Uncharacterized protein</fullName>
    </submittedName>
</protein>
<feature type="region of interest" description="Disordered" evidence="1">
    <location>
        <begin position="1"/>
        <end position="59"/>
    </location>
</feature>
<feature type="compositionally biased region" description="Pro residues" evidence="1">
    <location>
        <begin position="108"/>
        <end position="117"/>
    </location>
</feature>
<gene>
    <name evidence="2" type="ORF">PCASD_25977</name>
</gene>
<feature type="region of interest" description="Disordered" evidence="1">
    <location>
        <begin position="74"/>
        <end position="124"/>
    </location>
</feature>